<keyword evidence="3" id="KW-1133">Transmembrane helix</keyword>
<evidence type="ECO:0000256" key="1">
    <source>
        <dbReference type="ARBA" id="ARBA00004167"/>
    </source>
</evidence>
<dbReference type="VEuPathDB" id="CryptoDB:Cvel_17054"/>
<feature type="region of interest" description="Disordered" evidence="5">
    <location>
        <begin position="412"/>
        <end position="475"/>
    </location>
</feature>
<keyword evidence="4" id="KW-0472">Membrane</keyword>
<dbReference type="Pfam" id="PF07946">
    <property type="entry name" value="CCDC47"/>
    <property type="match status" value="1"/>
</dbReference>
<evidence type="ECO:0000256" key="3">
    <source>
        <dbReference type="ARBA" id="ARBA00022989"/>
    </source>
</evidence>
<dbReference type="InterPro" id="IPR012879">
    <property type="entry name" value="CCDC47"/>
</dbReference>
<feature type="region of interest" description="Disordered" evidence="5">
    <location>
        <begin position="68"/>
        <end position="101"/>
    </location>
</feature>
<proteinExistence type="predicted"/>
<comment type="subcellular location">
    <subcellularLocation>
        <location evidence="1">Membrane</location>
        <topology evidence="1">Single-pass membrane protein</topology>
    </subcellularLocation>
</comment>
<dbReference type="GO" id="GO:0005509">
    <property type="term" value="F:calcium ion binding"/>
    <property type="evidence" value="ECO:0007669"/>
    <property type="project" value="InterPro"/>
</dbReference>
<dbReference type="GO" id="GO:0032469">
    <property type="term" value="P:endoplasmic reticulum calcium ion homeostasis"/>
    <property type="evidence" value="ECO:0007669"/>
    <property type="project" value="InterPro"/>
</dbReference>
<dbReference type="GO" id="GO:0005783">
    <property type="term" value="C:endoplasmic reticulum"/>
    <property type="evidence" value="ECO:0007669"/>
    <property type="project" value="InterPro"/>
</dbReference>
<feature type="compositionally biased region" description="Gly residues" evidence="5">
    <location>
        <begin position="85"/>
        <end position="96"/>
    </location>
</feature>
<gene>
    <name evidence="6" type="ORF">Cvel_17054</name>
</gene>
<feature type="compositionally biased region" description="Polar residues" evidence="5">
    <location>
        <begin position="315"/>
        <end position="329"/>
    </location>
</feature>
<evidence type="ECO:0008006" key="7">
    <source>
        <dbReference type="Google" id="ProtNLM"/>
    </source>
</evidence>
<organism evidence="6">
    <name type="scientific">Chromera velia CCMP2878</name>
    <dbReference type="NCBI Taxonomy" id="1169474"/>
    <lineage>
        <taxon>Eukaryota</taxon>
        <taxon>Sar</taxon>
        <taxon>Alveolata</taxon>
        <taxon>Colpodellida</taxon>
        <taxon>Chromeraceae</taxon>
        <taxon>Chromera</taxon>
    </lineage>
</organism>
<dbReference type="AlphaFoldDB" id="A0A0G4FI12"/>
<evidence type="ECO:0000313" key="6">
    <source>
        <dbReference type="EMBL" id="CEM12971.1"/>
    </source>
</evidence>
<feature type="region of interest" description="Disordered" evidence="5">
    <location>
        <begin position="306"/>
        <end position="335"/>
    </location>
</feature>
<keyword evidence="2" id="KW-0812">Transmembrane</keyword>
<evidence type="ECO:0000256" key="4">
    <source>
        <dbReference type="ARBA" id="ARBA00023136"/>
    </source>
</evidence>
<protein>
    <recommendedName>
        <fullName evidence="7">Coiled-coil domain-containing protein 47</fullName>
    </recommendedName>
</protein>
<evidence type="ECO:0000256" key="5">
    <source>
        <dbReference type="SAM" id="MobiDB-lite"/>
    </source>
</evidence>
<reference evidence="6" key="1">
    <citation type="submission" date="2014-11" db="EMBL/GenBank/DDBJ databases">
        <authorList>
            <person name="Otto D Thomas"/>
            <person name="Naeem Raeece"/>
        </authorList>
    </citation>
    <scope>NUCLEOTIDE SEQUENCE</scope>
</reference>
<name>A0A0G4FI12_9ALVE</name>
<dbReference type="PANTHER" id="PTHR12883">
    <property type="entry name" value="ADIPOCYTE-SPECIFIC PROTEIN 4-RELATED"/>
    <property type="match status" value="1"/>
</dbReference>
<accession>A0A0G4FI12</accession>
<feature type="compositionally biased region" description="Basic residues" evidence="5">
    <location>
        <begin position="462"/>
        <end position="475"/>
    </location>
</feature>
<dbReference type="GO" id="GO:0016020">
    <property type="term" value="C:membrane"/>
    <property type="evidence" value="ECO:0007669"/>
    <property type="project" value="UniProtKB-SubCell"/>
</dbReference>
<sequence length="475" mass="52405">MKTTSRGLRPRLFLLSCVVCVVIFFCADLSRDALGQGRAPAFSFFPLPVAAAEDESSSGGTVQFIEEDTQNSYGGDGDPPFSMPSGGGAQGQGRPGGHSRPPPMSFEDMMSFYWRESLVLGWCVLSLVLIFTGSGENQKIAEGLARGLRESFAENFSFVDTKEGGNFLELVSYDSYEFFCTGRRNCYCVTGTFELKPRQDLLTSVFLSLIGQAQGDMLRLRFELSQMDPLVVAVCRNKSVKKLHEDCIDLKDLARSRTRAGLPSSLSVLADNHEGMMKVLSDPIVKGLAEHERLIQHLIVSSEAVGMPSAPSPGTALQRQTSPSSSGLNMSGAGVSASAERSSSIAGSLSGSPLRLVEVLLKIPPGAVRGGRGLEELVEGLTFCFTLVDRVAAIRLDPRVLQQQADVRKKAMEAQAKEREKEREEEKEKKRQEKKREEEEAYEKMTPEQRRKFDEKKEKKENKRKNPRMKVMKGI</sequence>
<feature type="compositionally biased region" description="Basic and acidic residues" evidence="5">
    <location>
        <begin position="412"/>
        <end position="461"/>
    </location>
</feature>
<dbReference type="PANTHER" id="PTHR12883:SF0">
    <property type="entry name" value="PAT COMPLEX SUBUNIT CCDC47"/>
    <property type="match status" value="1"/>
</dbReference>
<dbReference type="EMBL" id="CDMZ01000378">
    <property type="protein sequence ID" value="CEM12971.1"/>
    <property type="molecule type" value="Genomic_DNA"/>
</dbReference>
<evidence type="ECO:0000256" key="2">
    <source>
        <dbReference type="ARBA" id="ARBA00022692"/>
    </source>
</evidence>